<comment type="similarity">
    <text evidence="1">Belongs to the iron-containing alcohol dehydrogenase family.</text>
</comment>
<evidence type="ECO:0000256" key="1">
    <source>
        <dbReference type="ARBA" id="ARBA00007358"/>
    </source>
</evidence>
<dbReference type="Proteomes" id="UP000188184">
    <property type="component" value="Chromosome"/>
</dbReference>
<dbReference type="PROSITE" id="PS00913">
    <property type="entry name" value="ADH_IRON_1"/>
    <property type="match status" value="1"/>
</dbReference>
<evidence type="ECO:0000313" key="6">
    <source>
        <dbReference type="EMBL" id="AQQ55124.1"/>
    </source>
</evidence>
<evidence type="ECO:0000313" key="7">
    <source>
        <dbReference type="Proteomes" id="UP000188184"/>
    </source>
</evidence>
<gene>
    <name evidence="6" type="ORF">B0X71_13290</name>
</gene>
<dbReference type="Pfam" id="PF25137">
    <property type="entry name" value="ADH_Fe_C"/>
    <property type="match status" value="1"/>
</dbReference>
<dbReference type="CDD" id="cd08551">
    <property type="entry name" value="Fe-ADH"/>
    <property type="match status" value="1"/>
</dbReference>
<dbReference type="KEGG" id="pmar:B0X71_13290"/>
<dbReference type="Pfam" id="PF00465">
    <property type="entry name" value="Fe-ADH"/>
    <property type="match status" value="1"/>
</dbReference>
<protein>
    <submittedName>
        <fullName evidence="6">Alcohol dehydrogenase</fullName>
    </submittedName>
</protein>
<dbReference type="InterPro" id="IPR056798">
    <property type="entry name" value="ADH_Fe_C"/>
</dbReference>
<accession>A0A1Q2L419</accession>
<dbReference type="RefSeq" id="WP_077591001.1">
    <property type="nucleotide sequence ID" value="NZ_CP019640.1"/>
</dbReference>
<dbReference type="Gene3D" id="1.20.1090.10">
    <property type="entry name" value="Dehydroquinate synthase-like - alpha domain"/>
    <property type="match status" value="1"/>
</dbReference>
<dbReference type="AlphaFoldDB" id="A0A1Q2L419"/>
<evidence type="ECO:0000259" key="5">
    <source>
        <dbReference type="Pfam" id="PF25137"/>
    </source>
</evidence>
<proteinExistence type="inferred from homology"/>
<dbReference type="InterPro" id="IPR039697">
    <property type="entry name" value="Alcohol_dehydrogenase_Fe"/>
</dbReference>
<dbReference type="PANTHER" id="PTHR11496">
    <property type="entry name" value="ALCOHOL DEHYDROGENASE"/>
    <property type="match status" value="1"/>
</dbReference>
<dbReference type="GO" id="GO:0004022">
    <property type="term" value="F:alcohol dehydrogenase (NAD+) activity"/>
    <property type="evidence" value="ECO:0007669"/>
    <property type="project" value="UniProtKB-ARBA"/>
</dbReference>
<evidence type="ECO:0000259" key="4">
    <source>
        <dbReference type="Pfam" id="PF00465"/>
    </source>
</evidence>
<dbReference type="GO" id="GO:0046872">
    <property type="term" value="F:metal ion binding"/>
    <property type="evidence" value="ECO:0007669"/>
    <property type="project" value="InterPro"/>
</dbReference>
<dbReference type="FunFam" id="1.20.1090.10:FF:000001">
    <property type="entry name" value="Aldehyde-alcohol dehydrogenase"/>
    <property type="match status" value="1"/>
</dbReference>
<dbReference type="OrthoDB" id="9815791at2"/>
<dbReference type="InterPro" id="IPR018211">
    <property type="entry name" value="ADH_Fe_CS"/>
</dbReference>
<keyword evidence="7" id="KW-1185">Reference proteome</keyword>
<reference evidence="6 7" key="1">
    <citation type="submission" date="2017-02" db="EMBL/GenBank/DDBJ databases">
        <title>The complete genomic sequence of a novel cold adapted crude oil-degrading bacterium Planococcus qaidamina Y42.</title>
        <authorList>
            <person name="Yang R."/>
        </authorList>
    </citation>
    <scope>NUCLEOTIDE SEQUENCE [LARGE SCALE GENOMIC DNA]</scope>
    <source>
        <strain evidence="6 7">Y42</strain>
    </source>
</reference>
<keyword evidence="3" id="KW-0520">NAD</keyword>
<dbReference type="InterPro" id="IPR001670">
    <property type="entry name" value="ADH_Fe/GldA"/>
</dbReference>
<evidence type="ECO:0000256" key="3">
    <source>
        <dbReference type="ARBA" id="ARBA00023027"/>
    </source>
</evidence>
<name>A0A1Q2L419_9BACL</name>
<feature type="domain" description="Alcohol dehydrogenase iron-type/glycerol dehydrogenase GldA" evidence="4">
    <location>
        <begin position="13"/>
        <end position="178"/>
    </location>
</feature>
<feature type="domain" description="Fe-containing alcohol dehydrogenase-like C-terminal" evidence="5">
    <location>
        <begin position="189"/>
        <end position="385"/>
    </location>
</feature>
<organism evidence="6 7">
    <name type="scientific">Planococcus lenghuensis</name>
    <dbReference type="NCBI Taxonomy" id="2213202"/>
    <lineage>
        <taxon>Bacteria</taxon>
        <taxon>Bacillati</taxon>
        <taxon>Bacillota</taxon>
        <taxon>Bacilli</taxon>
        <taxon>Bacillales</taxon>
        <taxon>Caryophanaceae</taxon>
        <taxon>Planococcus</taxon>
    </lineage>
</organism>
<dbReference type="EMBL" id="CP019640">
    <property type="protein sequence ID" value="AQQ55124.1"/>
    <property type="molecule type" value="Genomic_DNA"/>
</dbReference>
<sequence length="393" mass="41797">MTVSKLVFVPLSYTGWGALDHLIPETKKHSPRKILIVTDPMLEKLGLTKQVTEPLQNEGYEVILYTEVVPEPPIAIGEKLAKFTRSGGFDMVIGFGGGSALDLAKVASAMAAHEGNVADYLNLSGTKKISKKGLPMILIPTTSGTGSEVTNIAVLSLETTKDVITHDYLLADAAIVDPVLTVSVPAKVTAATGIDALTHAVEAYVSVNASPATDALALQAIRLIAGSLRQAVNNGEDKQARTDMSLGSYLAGLAFFNAGVAGVHALAYPLGGQFHIAHGDSNAVLLPYVIGYIRKSCMSRMADILEALDGNSAYLSDEQASRRCVEELVRIVNDVGIPQTLQGFDVPESALEPLTADAVKQKRLLARSPMELAEDDIRKIYRSAFDGIVTEPT</sequence>
<dbReference type="SUPFAM" id="SSF56796">
    <property type="entry name" value="Dehydroquinate synthase-like"/>
    <property type="match status" value="1"/>
</dbReference>
<dbReference type="PANTHER" id="PTHR11496:SF102">
    <property type="entry name" value="ALCOHOL DEHYDROGENASE 4"/>
    <property type="match status" value="1"/>
</dbReference>
<dbReference type="Gene3D" id="3.40.50.1970">
    <property type="match status" value="1"/>
</dbReference>
<evidence type="ECO:0000256" key="2">
    <source>
        <dbReference type="ARBA" id="ARBA00023002"/>
    </source>
</evidence>
<keyword evidence="2" id="KW-0560">Oxidoreductase</keyword>
<dbReference type="FunFam" id="3.40.50.1970:FF:000003">
    <property type="entry name" value="Alcohol dehydrogenase, iron-containing"/>
    <property type="match status" value="1"/>
</dbReference>